<protein>
    <recommendedName>
        <fullName evidence="5">Cytohesin Ubiquitin Protein Inducing domain-containing protein</fullName>
    </recommendedName>
</protein>
<sequence>MESKDEVSDTDSGIILQSEKRCGVLWLRCKPQQPACNLWAGMRGWSTSTEEASTLSLPENVSPTPAGPDSPVSPMKELTHAVHKQQRALEARLEACLEELRRLCLREAELTGTLPPEYPLKPGEKAPKVRRRIGAAYKLDDWALHREAPFHPLTLNEGAWLRVGEGHCERVAQMAWRRGATMELRAGSSREDTGFGPRGGGSQALGALPRGVNGNSFPWDGLPDPLGSGGKDPLSSLERQLALQLQITEAARRLCLEENLSRQARRQRKHSMLQEEKKLQELQRCLLERRRNSEPPPAAPLSLGRGEPAGPRAHGPCPLNELWRDGGRTALCHRLCIRLQLGKATSWVHLHPILTLQL</sequence>
<dbReference type="InterPro" id="IPR021774">
    <property type="entry name" value="CUPID"/>
</dbReference>
<proteinExistence type="predicted"/>
<accession>A0ABQ9TN72</accession>
<keyword evidence="7" id="KW-1185">Reference proteome</keyword>
<evidence type="ECO:0000313" key="7">
    <source>
        <dbReference type="Proteomes" id="UP001266305"/>
    </source>
</evidence>
<keyword evidence="2" id="KW-0963">Cytoplasm</keyword>
<feature type="domain" description="Cytohesin Ubiquitin Protein Inducing" evidence="5">
    <location>
        <begin position="59"/>
        <end position="147"/>
    </location>
</feature>
<dbReference type="Pfam" id="PF11819">
    <property type="entry name" value="CUPID"/>
    <property type="match status" value="2"/>
</dbReference>
<dbReference type="EMBL" id="JASSZA010000020">
    <property type="protein sequence ID" value="KAK2086219.1"/>
    <property type="molecule type" value="Genomic_DNA"/>
</dbReference>
<evidence type="ECO:0000259" key="5">
    <source>
        <dbReference type="Pfam" id="PF11819"/>
    </source>
</evidence>
<evidence type="ECO:0000256" key="1">
    <source>
        <dbReference type="ARBA" id="ARBA00004496"/>
    </source>
</evidence>
<name>A0ABQ9TN72_SAGOE</name>
<feature type="domain" description="Cytohesin Ubiquitin Protein Inducing" evidence="5">
    <location>
        <begin position="230"/>
        <end position="263"/>
    </location>
</feature>
<evidence type="ECO:0000256" key="2">
    <source>
        <dbReference type="ARBA" id="ARBA00022490"/>
    </source>
</evidence>
<dbReference type="PANTHER" id="PTHR16093:SF4">
    <property type="entry name" value="INNATE IMMUNITY ACTIVATOR PROTEIN"/>
    <property type="match status" value="1"/>
</dbReference>
<gene>
    <name evidence="6" type="ORF">P7K49_035644</name>
</gene>
<dbReference type="InterPro" id="IPR043447">
    <property type="entry name" value="CCDC120/INAVA"/>
</dbReference>
<organism evidence="6 7">
    <name type="scientific">Saguinus oedipus</name>
    <name type="common">Cotton-top tamarin</name>
    <name type="synonym">Oedipomidas oedipus</name>
    <dbReference type="NCBI Taxonomy" id="9490"/>
    <lineage>
        <taxon>Eukaryota</taxon>
        <taxon>Metazoa</taxon>
        <taxon>Chordata</taxon>
        <taxon>Craniata</taxon>
        <taxon>Vertebrata</taxon>
        <taxon>Euteleostomi</taxon>
        <taxon>Mammalia</taxon>
        <taxon>Eutheria</taxon>
        <taxon>Euarchontoglires</taxon>
        <taxon>Primates</taxon>
        <taxon>Haplorrhini</taxon>
        <taxon>Platyrrhini</taxon>
        <taxon>Cebidae</taxon>
        <taxon>Callitrichinae</taxon>
        <taxon>Saguinus</taxon>
    </lineage>
</organism>
<comment type="subcellular location">
    <subcellularLocation>
        <location evidence="1">Cytoplasm</location>
    </subcellularLocation>
</comment>
<feature type="region of interest" description="Disordered" evidence="4">
    <location>
        <begin position="50"/>
        <end position="73"/>
    </location>
</feature>
<evidence type="ECO:0000256" key="4">
    <source>
        <dbReference type="SAM" id="MobiDB-lite"/>
    </source>
</evidence>
<feature type="region of interest" description="Disordered" evidence="4">
    <location>
        <begin position="185"/>
        <end position="233"/>
    </location>
</feature>
<reference evidence="6 7" key="1">
    <citation type="submission" date="2023-05" db="EMBL/GenBank/DDBJ databases">
        <title>B98-5 Cell Line De Novo Hybrid Assembly: An Optical Mapping Approach.</title>
        <authorList>
            <person name="Kananen K."/>
            <person name="Auerbach J.A."/>
            <person name="Kautto E."/>
            <person name="Blachly J.S."/>
        </authorList>
    </citation>
    <scope>NUCLEOTIDE SEQUENCE [LARGE SCALE GENOMIC DNA]</scope>
    <source>
        <strain evidence="6">B95-8</strain>
        <tissue evidence="6">Cell line</tissue>
    </source>
</reference>
<dbReference type="Proteomes" id="UP001266305">
    <property type="component" value="Unassembled WGS sequence"/>
</dbReference>
<keyword evidence="3" id="KW-0175">Coiled coil</keyword>
<feature type="region of interest" description="Disordered" evidence="4">
    <location>
        <begin position="289"/>
        <end position="313"/>
    </location>
</feature>
<dbReference type="PANTHER" id="PTHR16093">
    <property type="entry name" value="COILED-COIL DOMAIN-CONTAINING PROTEIN 120 FAMILY MEMBER"/>
    <property type="match status" value="1"/>
</dbReference>
<comment type="caution">
    <text evidence="6">The sequence shown here is derived from an EMBL/GenBank/DDBJ whole genome shotgun (WGS) entry which is preliminary data.</text>
</comment>
<evidence type="ECO:0000313" key="6">
    <source>
        <dbReference type="EMBL" id="KAK2086219.1"/>
    </source>
</evidence>
<evidence type="ECO:0000256" key="3">
    <source>
        <dbReference type="ARBA" id="ARBA00023054"/>
    </source>
</evidence>